<sequence length="284" mass="32857">MKINKQCLPCLMNQVVKIAKMTDCLEQDELFHQVFHYMSQMDFHKTNPEIIGEVFALVKDYLHCEDPYYQIRYDYNQLFLKQLSQIEQQIDSFEQAVLYAIVGNVIDFSPIHQNVQKDMMTYFQNMDQLSLTINHVERLKEDLMSASSLVYLGDNCGEICLDLLLIKRIKAMNPQLKIYFVTRGKPVVNDSILEDAYEVGMDQYATIISNGDGSLGTILSRASQEFLDVYHQADLIIAKGQANFESLSEEDKNIYFLLMVKCDVISRYIGVKQKSFVCLSQKMR</sequence>
<evidence type="ECO:0000313" key="2">
    <source>
        <dbReference type="EMBL" id="OUQ34350.1"/>
    </source>
</evidence>
<dbReference type="RefSeq" id="WP_087358018.1">
    <property type="nucleotide sequence ID" value="NZ_NFLJ01000017.1"/>
</dbReference>
<keyword evidence="3" id="KW-1185">Reference proteome</keyword>
<dbReference type="InterPro" id="IPR014444">
    <property type="entry name" value="PH1575-like"/>
</dbReference>
<dbReference type="Pfam" id="PF01937">
    <property type="entry name" value="ARMT1-like_dom"/>
    <property type="match status" value="1"/>
</dbReference>
<dbReference type="InterPro" id="IPR036075">
    <property type="entry name" value="ARMT-1-like_metal-bd_sf"/>
</dbReference>
<feature type="domain" description="Damage-control phosphatase ARMT1-like metal-binding" evidence="1">
    <location>
        <begin position="4"/>
        <end position="274"/>
    </location>
</feature>
<organism evidence="2 3">
    <name type="scientific">Massilimicrobiota timonensis</name>
    <dbReference type="NCBI Taxonomy" id="1776392"/>
    <lineage>
        <taxon>Bacteria</taxon>
        <taxon>Bacillati</taxon>
        <taxon>Bacillota</taxon>
        <taxon>Erysipelotrichia</taxon>
        <taxon>Erysipelotrichales</taxon>
        <taxon>Erysipelotrichaceae</taxon>
        <taxon>Massilimicrobiota</taxon>
    </lineage>
</organism>
<dbReference type="Gene3D" id="3.40.50.10880">
    <property type="entry name" value="Uncharacterised protein PF01937, DUF89, domain 3"/>
    <property type="match status" value="1"/>
</dbReference>
<gene>
    <name evidence="2" type="ORF">B5E75_06845</name>
</gene>
<name>A0A1Y4SYA3_9FIRM</name>
<dbReference type="EMBL" id="NFLJ01000017">
    <property type="protein sequence ID" value="OUQ34350.1"/>
    <property type="molecule type" value="Genomic_DNA"/>
</dbReference>
<dbReference type="Gene3D" id="1.10.285.20">
    <property type="entry name" value="Uncharacterised protein PF01937, DUF89, domain 2"/>
    <property type="match status" value="1"/>
</dbReference>
<evidence type="ECO:0000313" key="3">
    <source>
        <dbReference type="Proteomes" id="UP000195305"/>
    </source>
</evidence>
<proteinExistence type="predicted"/>
<reference evidence="2 3" key="1">
    <citation type="journal article" date="2018" name="BMC Genomics">
        <title>Whole genome sequencing and function prediction of 133 gut anaerobes isolated from chicken caecum in pure cultures.</title>
        <authorList>
            <person name="Medvecky M."/>
            <person name="Cejkova D."/>
            <person name="Polansky O."/>
            <person name="Karasova D."/>
            <person name="Kubasova T."/>
            <person name="Cizek A."/>
            <person name="Rychlik I."/>
        </authorList>
    </citation>
    <scope>NUCLEOTIDE SEQUENCE [LARGE SCALE GENOMIC DNA]</scope>
    <source>
        <strain evidence="2 3">An13</strain>
    </source>
</reference>
<dbReference type="Proteomes" id="UP000195305">
    <property type="component" value="Unassembled WGS sequence"/>
</dbReference>
<dbReference type="OrthoDB" id="9796465at2"/>
<dbReference type="InterPro" id="IPR002791">
    <property type="entry name" value="ARMT1-like_metal-bd"/>
</dbReference>
<dbReference type="AlphaFoldDB" id="A0A1Y4SYA3"/>
<comment type="caution">
    <text evidence="2">The sequence shown here is derived from an EMBL/GenBank/DDBJ whole genome shotgun (WGS) entry which is preliminary data.</text>
</comment>
<protein>
    <recommendedName>
        <fullName evidence="1">Damage-control phosphatase ARMT1-like metal-binding domain-containing protein</fullName>
    </recommendedName>
</protein>
<dbReference type="PIRSF" id="PIRSF006593">
    <property type="entry name" value="UCP006593"/>
    <property type="match status" value="1"/>
</dbReference>
<evidence type="ECO:0000259" key="1">
    <source>
        <dbReference type="Pfam" id="PF01937"/>
    </source>
</evidence>
<dbReference type="SUPFAM" id="SSF111321">
    <property type="entry name" value="AF1104-like"/>
    <property type="match status" value="1"/>
</dbReference>
<accession>A0A1Y4SYA3</accession>